<evidence type="ECO:0000313" key="13">
    <source>
        <dbReference type="Proteomes" id="UP001176517"/>
    </source>
</evidence>
<keyword evidence="11" id="KW-0812">Transmembrane</keyword>
<dbReference type="Gene3D" id="3.20.20.80">
    <property type="entry name" value="Glycosidases"/>
    <property type="match status" value="1"/>
</dbReference>
<evidence type="ECO:0000256" key="10">
    <source>
        <dbReference type="SAM" id="MobiDB-lite"/>
    </source>
</evidence>
<evidence type="ECO:0000256" key="4">
    <source>
        <dbReference type="ARBA" id="ARBA00022729"/>
    </source>
</evidence>
<evidence type="ECO:0000256" key="1">
    <source>
        <dbReference type="ARBA" id="ARBA00004613"/>
    </source>
</evidence>
<sequence length="758" mass="84046">MDYSQQDQAGYYTHAMAPTSTGFLPHQGLTSPQIQQDPYSAANSPRPSTSNFIPDESYHHHQQQQQQQEGYYPAEQHQYQQQQQQQQDSYYQGQQQVQDDSYYHQQLAQQQQQQLQHQLQQQQQQQAQHLYPEAHHDLSGYQQNTAYTASASSLLIGEKSEVISNAASFQTIPNQQMGTGLRDAYPMTSDGYHTSYQQQQPINLMANAPPPARASPAFSNDSDTPQLNEKKQNFQQRHPWWIRILIILALCAIAGTAVAVAEVFMHKHSSQKASTSSLNGKGPTSANVTYSKLPAWDWSDPSNRVYGVNLGTWLLLERWLNEDAFVAMCGPGAFDEFHCTQTLGANAVSALQDHYNTWITESDFDEMQKLGINTVRVTLGFWALIPVVAGEAYVNAGQMDQLKKALGWLNTRNMRAIISIHGLPGSQSGDQSTGQYFAKAYGSNWFTDENQQRSVDTIQAFANWYSALSPELASTITAVLPVNEPNQNKLDDGTFQSKLQAFYSSSYQILQNINLTMALHSGQGPNSEPSEWADWLSGKDPSTILWEAHPYPGWFPARSSKRAIYKRICAVTQLSAKLPEKLPIFIGEWSVLSNVTDSSFVSSYWQTQLAAYSQSAGSTFWTWKVGSSSNPVVALAAEKMSKYDFQTMFQQGIISFGTSSQTPNAFATSLPNDACELYSSSPTGSSNNDGSGSGSGSGSDVGDDQGDPPGSNGRRSDLDDDDDELPIGEQRRASFSSSSLDRGVQRHRKKRSLRQAGH</sequence>
<comment type="catalytic activity">
    <reaction evidence="8">
        <text>Successive hydrolysis of beta-D-glucose units from the non-reducing ends of (1-&gt;3)-beta-D-glucans, releasing alpha-glucose.</text>
        <dbReference type="EC" id="3.2.1.58"/>
    </reaction>
</comment>
<keyword evidence="5" id="KW-0378">Hydrolase</keyword>
<feature type="region of interest" description="Disordered" evidence="10">
    <location>
        <begin position="677"/>
        <end position="758"/>
    </location>
</feature>
<dbReference type="EC" id="3.2.1.58" evidence="9"/>
<keyword evidence="13" id="KW-1185">Reference proteome</keyword>
<comment type="similarity">
    <text evidence="2">Belongs to the glycosyl hydrolase 5 (cellulase A) family.</text>
</comment>
<gene>
    <name evidence="12" type="ORF">OC846_005683</name>
</gene>
<evidence type="ECO:0000256" key="3">
    <source>
        <dbReference type="ARBA" id="ARBA00022525"/>
    </source>
</evidence>
<dbReference type="EMBL" id="JAPDMZ010000232">
    <property type="protein sequence ID" value="KAK0545423.1"/>
    <property type="molecule type" value="Genomic_DNA"/>
</dbReference>
<name>A0AAN6JQ04_9BASI</name>
<dbReference type="InterPro" id="IPR050386">
    <property type="entry name" value="Glycosyl_hydrolase_5"/>
</dbReference>
<keyword evidence="11" id="KW-0472">Membrane</keyword>
<keyword evidence="4" id="KW-0732">Signal</keyword>
<dbReference type="GO" id="GO:0009251">
    <property type="term" value="P:glucan catabolic process"/>
    <property type="evidence" value="ECO:0007669"/>
    <property type="project" value="TreeGrafter"/>
</dbReference>
<keyword evidence="7" id="KW-0961">Cell wall biogenesis/degradation</keyword>
<dbReference type="InterPro" id="IPR017853">
    <property type="entry name" value="GH"/>
</dbReference>
<reference evidence="12" key="1">
    <citation type="journal article" date="2023" name="PhytoFront">
        <title>Draft Genome Resources of Seven Strains of Tilletia horrida, Causal Agent of Kernel Smut of Rice.</title>
        <authorList>
            <person name="Khanal S."/>
            <person name="Antony Babu S."/>
            <person name="Zhou X.G."/>
        </authorList>
    </citation>
    <scope>NUCLEOTIDE SEQUENCE</scope>
    <source>
        <strain evidence="12">TX6</strain>
    </source>
</reference>
<keyword evidence="3" id="KW-0964">Secreted</keyword>
<keyword evidence="11" id="KW-1133">Transmembrane helix</keyword>
<feature type="compositionally biased region" description="Polar residues" evidence="10">
    <location>
        <begin position="18"/>
        <end position="52"/>
    </location>
</feature>
<feature type="region of interest" description="Disordered" evidence="10">
    <location>
        <begin position="174"/>
        <end position="193"/>
    </location>
</feature>
<accession>A0AAN6JQ04</accession>
<dbReference type="SUPFAM" id="SSF51445">
    <property type="entry name" value="(Trans)glycosidases"/>
    <property type="match status" value="1"/>
</dbReference>
<keyword evidence="6" id="KW-0326">Glycosidase</keyword>
<feature type="transmembrane region" description="Helical" evidence="11">
    <location>
        <begin position="240"/>
        <end position="264"/>
    </location>
</feature>
<organism evidence="12 13">
    <name type="scientific">Tilletia horrida</name>
    <dbReference type="NCBI Taxonomy" id="155126"/>
    <lineage>
        <taxon>Eukaryota</taxon>
        <taxon>Fungi</taxon>
        <taxon>Dikarya</taxon>
        <taxon>Basidiomycota</taxon>
        <taxon>Ustilaginomycotina</taxon>
        <taxon>Exobasidiomycetes</taxon>
        <taxon>Tilletiales</taxon>
        <taxon>Tilletiaceae</taxon>
        <taxon>Tilletia</taxon>
    </lineage>
</organism>
<evidence type="ECO:0000256" key="7">
    <source>
        <dbReference type="ARBA" id="ARBA00023316"/>
    </source>
</evidence>
<evidence type="ECO:0000313" key="12">
    <source>
        <dbReference type="EMBL" id="KAK0545423.1"/>
    </source>
</evidence>
<dbReference type="PANTHER" id="PTHR31297:SF1">
    <property type="entry name" value="GLUCAN 1,3-BETA-GLUCOSIDASE I_II-RELATED"/>
    <property type="match status" value="1"/>
</dbReference>
<evidence type="ECO:0000256" key="8">
    <source>
        <dbReference type="ARBA" id="ARBA00036824"/>
    </source>
</evidence>
<dbReference type="Proteomes" id="UP001176517">
    <property type="component" value="Unassembled WGS sequence"/>
</dbReference>
<proteinExistence type="inferred from homology"/>
<protein>
    <recommendedName>
        <fullName evidence="9">glucan 1,3-beta-glucosidase</fullName>
        <ecNumber evidence="9">3.2.1.58</ecNumber>
    </recommendedName>
</protein>
<comment type="subcellular location">
    <subcellularLocation>
        <location evidence="1">Secreted</location>
    </subcellularLocation>
</comment>
<evidence type="ECO:0000256" key="5">
    <source>
        <dbReference type="ARBA" id="ARBA00022801"/>
    </source>
</evidence>
<evidence type="ECO:0000256" key="2">
    <source>
        <dbReference type="ARBA" id="ARBA00005641"/>
    </source>
</evidence>
<comment type="caution">
    <text evidence="12">The sequence shown here is derived from an EMBL/GenBank/DDBJ whole genome shotgun (WGS) entry which is preliminary data.</text>
</comment>
<dbReference type="GO" id="GO:0005576">
    <property type="term" value="C:extracellular region"/>
    <property type="evidence" value="ECO:0007669"/>
    <property type="project" value="UniProtKB-SubCell"/>
</dbReference>
<evidence type="ECO:0000256" key="9">
    <source>
        <dbReference type="ARBA" id="ARBA00038929"/>
    </source>
</evidence>
<dbReference type="AlphaFoldDB" id="A0AAN6JQ04"/>
<evidence type="ECO:0000256" key="11">
    <source>
        <dbReference type="SAM" id="Phobius"/>
    </source>
</evidence>
<dbReference type="PANTHER" id="PTHR31297">
    <property type="entry name" value="GLUCAN ENDO-1,6-BETA-GLUCOSIDASE B"/>
    <property type="match status" value="1"/>
</dbReference>
<feature type="compositionally biased region" description="Basic residues" evidence="10">
    <location>
        <begin position="745"/>
        <end position="758"/>
    </location>
</feature>
<dbReference type="GO" id="GO:0004338">
    <property type="term" value="F:glucan exo-1,3-beta-glucosidase activity"/>
    <property type="evidence" value="ECO:0007669"/>
    <property type="project" value="UniProtKB-EC"/>
</dbReference>
<dbReference type="GO" id="GO:0071555">
    <property type="term" value="P:cell wall organization"/>
    <property type="evidence" value="ECO:0007669"/>
    <property type="project" value="UniProtKB-KW"/>
</dbReference>
<evidence type="ECO:0000256" key="6">
    <source>
        <dbReference type="ARBA" id="ARBA00023295"/>
    </source>
</evidence>
<feature type="region of interest" description="Disordered" evidence="10">
    <location>
        <begin position="17"/>
        <end position="109"/>
    </location>
</feature>
<feature type="compositionally biased region" description="Low complexity" evidence="10">
    <location>
        <begin position="679"/>
        <end position="690"/>
    </location>
</feature>
<feature type="compositionally biased region" description="Low complexity" evidence="10">
    <location>
        <begin position="76"/>
        <end position="109"/>
    </location>
</feature>
<dbReference type="GO" id="GO:0009986">
    <property type="term" value="C:cell surface"/>
    <property type="evidence" value="ECO:0007669"/>
    <property type="project" value="TreeGrafter"/>
</dbReference>